<proteinExistence type="predicted"/>
<dbReference type="InterPro" id="IPR005181">
    <property type="entry name" value="SASA"/>
</dbReference>
<evidence type="ECO:0000259" key="2">
    <source>
        <dbReference type="Pfam" id="PF03629"/>
    </source>
</evidence>
<dbReference type="Pfam" id="PF03629">
    <property type="entry name" value="SASA"/>
    <property type="match status" value="1"/>
</dbReference>
<dbReference type="GO" id="GO:0005975">
    <property type="term" value="P:carbohydrate metabolic process"/>
    <property type="evidence" value="ECO:0007669"/>
    <property type="project" value="TreeGrafter"/>
</dbReference>
<dbReference type="PANTHER" id="PTHR22901:SF0">
    <property type="entry name" value="SIALATE O-ACETYLESTERASE"/>
    <property type="match status" value="1"/>
</dbReference>
<evidence type="ECO:0000256" key="1">
    <source>
        <dbReference type="ARBA" id="ARBA00022801"/>
    </source>
</evidence>
<dbReference type="SUPFAM" id="SSF52266">
    <property type="entry name" value="SGNH hydrolase"/>
    <property type="match status" value="1"/>
</dbReference>
<name>A0A1J5SJJ0_9ZZZZ</name>
<dbReference type="Gene3D" id="2.60.40.10">
    <property type="entry name" value="Immunoglobulins"/>
    <property type="match status" value="1"/>
</dbReference>
<sequence>MKLRLLTPALAALGLLLTPHLNAAVRCPAVFSDHMVLQSRMPLPVWGEASPGESVTVAFAGEHATTVTGPDGRWSVKLAALPPSAEPRTLTVSDADSRLTFSDVLVGEVWFCSGQSNMEKPLGPRKGQKPTNNYQEELTHADCPLVRIYQMPHSGKWKPHSTLMRWQPCNASTLMETGFSAAAYYFSRELQRVLNEPVGVIDSSYGGTRIETWMSQEAFASDPRLAPLAHIHLGIMAAKMQPSELYQRMVVPFIPFAVRGFLWYQGESNCMNAEGSIYTAKMRALIDSWRASWGEPEAPFYYALIAPFTYSHEKHWDKLLSPDALPALWEAQIAALSIPHTGLITLTDIAGTMKDIHPTDKRDVGLRFARLALAETYHVAGIHPFAPRIVSTRPSSDGASLVLTLEHARGLHSRDNAPLDEFTVAGKDGQFHAADARIDGERIVVSSPAVPHPVAVRFAWLEKANPNLVNDAGLPALPYRSDTWPLTLELPRSR</sequence>
<dbReference type="EMBL" id="MLJW01000033">
    <property type="protein sequence ID" value="OIR08107.1"/>
    <property type="molecule type" value="Genomic_DNA"/>
</dbReference>
<dbReference type="GO" id="GO:0001681">
    <property type="term" value="F:sialate O-acetylesterase activity"/>
    <property type="evidence" value="ECO:0007669"/>
    <property type="project" value="InterPro"/>
</dbReference>
<dbReference type="InterPro" id="IPR039329">
    <property type="entry name" value="SIAE"/>
</dbReference>
<comment type="caution">
    <text evidence="3">The sequence shown here is derived from an EMBL/GenBank/DDBJ whole genome shotgun (WGS) entry which is preliminary data.</text>
</comment>
<feature type="domain" description="Sialate O-acetylesterase" evidence="2">
    <location>
        <begin position="108"/>
        <end position="367"/>
    </location>
</feature>
<evidence type="ECO:0000313" key="3">
    <source>
        <dbReference type="EMBL" id="OIR08107.1"/>
    </source>
</evidence>
<dbReference type="Gene3D" id="3.40.50.1110">
    <property type="entry name" value="SGNH hydrolase"/>
    <property type="match status" value="1"/>
</dbReference>
<dbReference type="AlphaFoldDB" id="A0A1J5SJJ0"/>
<dbReference type="InterPro" id="IPR013783">
    <property type="entry name" value="Ig-like_fold"/>
</dbReference>
<protein>
    <recommendedName>
        <fullName evidence="2">Sialate O-acetylesterase domain-containing protein</fullName>
    </recommendedName>
</protein>
<reference evidence="3" key="1">
    <citation type="submission" date="2016-10" db="EMBL/GenBank/DDBJ databases">
        <title>Sequence of Gallionella enrichment culture.</title>
        <authorList>
            <person name="Poehlein A."/>
            <person name="Muehling M."/>
            <person name="Daniel R."/>
        </authorList>
    </citation>
    <scope>NUCLEOTIDE SEQUENCE</scope>
</reference>
<accession>A0A1J5SJJ0</accession>
<organism evidence="3">
    <name type="scientific">mine drainage metagenome</name>
    <dbReference type="NCBI Taxonomy" id="410659"/>
    <lineage>
        <taxon>unclassified sequences</taxon>
        <taxon>metagenomes</taxon>
        <taxon>ecological metagenomes</taxon>
    </lineage>
</organism>
<dbReference type="PANTHER" id="PTHR22901">
    <property type="entry name" value="SIALATE O-ACETYLESTERASE"/>
    <property type="match status" value="1"/>
</dbReference>
<gene>
    <name evidence="3" type="ORF">GALL_96060</name>
</gene>
<dbReference type="InterPro" id="IPR036514">
    <property type="entry name" value="SGNH_hydro_sf"/>
</dbReference>
<keyword evidence="1" id="KW-0378">Hydrolase</keyword>